<evidence type="ECO:0000313" key="1">
    <source>
        <dbReference type="EMBL" id="KAI9920488.1"/>
    </source>
</evidence>
<gene>
    <name evidence="1" type="ORF">PsorP6_015740</name>
</gene>
<accession>A0ACC0WQY0</accession>
<evidence type="ECO:0000313" key="2">
    <source>
        <dbReference type="Proteomes" id="UP001163321"/>
    </source>
</evidence>
<organism evidence="1 2">
    <name type="scientific">Peronosclerospora sorghi</name>
    <dbReference type="NCBI Taxonomy" id="230839"/>
    <lineage>
        <taxon>Eukaryota</taxon>
        <taxon>Sar</taxon>
        <taxon>Stramenopiles</taxon>
        <taxon>Oomycota</taxon>
        <taxon>Peronosporomycetes</taxon>
        <taxon>Peronosporales</taxon>
        <taxon>Peronosporaceae</taxon>
        <taxon>Peronosclerospora</taxon>
    </lineage>
</organism>
<comment type="caution">
    <text evidence="1">The sequence shown here is derived from an EMBL/GenBank/DDBJ whole genome shotgun (WGS) entry which is preliminary data.</text>
</comment>
<proteinExistence type="predicted"/>
<dbReference type="Proteomes" id="UP001163321">
    <property type="component" value="Chromosome 10"/>
</dbReference>
<sequence>MKVLSVLLFASVVIDAVAGLLGGTIVKSGTKRYVAGLRQTNDPNSLDYFTFCGGVLITPTHVLTSAACTYLFPTNYVAIGAHSLGTKGDGVEIKVVKVTTHPQFNPNITGYDIAVLELDGFTTIEPIKLPTPTDVRTGMWIAAMGWGVTGPEGKASPELRRLSQQVVTNDACRKALDFDIQQDQLCAGGEENKSTCTGDTGGPAILEHNTASDSDDVLIGLVSGGRGCGVKGLPTVYTRVPNLLDWIKQQTVMDIRTYNEAMASPQAYKWKEYHVSINRMKTHRFTMNLFRELKLPTDARAKLVEITDASRYFGKFEEYEEQSAKCKRVDLLRWKKMDKSGHLTSYMERKGFSIPTPSYQTC</sequence>
<protein>
    <submittedName>
        <fullName evidence="1">Uncharacterized protein</fullName>
    </submittedName>
</protein>
<dbReference type="EMBL" id="CM047589">
    <property type="protein sequence ID" value="KAI9920488.1"/>
    <property type="molecule type" value="Genomic_DNA"/>
</dbReference>
<keyword evidence="2" id="KW-1185">Reference proteome</keyword>
<name>A0ACC0WQY0_9STRA</name>
<reference evidence="1 2" key="1">
    <citation type="journal article" date="2022" name="bioRxiv">
        <title>The genome of the oomycete Peronosclerospora sorghi, a cosmopolitan pathogen of maize and sorghum, is inflated with dispersed pseudogenes.</title>
        <authorList>
            <person name="Fletcher K."/>
            <person name="Martin F."/>
            <person name="Isakeit T."/>
            <person name="Cavanaugh K."/>
            <person name="Magill C."/>
            <person name="Michelmore R."/>
        </authorList>
    </citation>
    <scope>NUCLEOTIDE SEQUENCE [LARGE SCALE GENOMIC DNA]</scope>
    <source>
        <strain evidence="1">P6</strain>
    </source>
</reference>